<keyword evidence="5" id="KW-1185">Reference proteome</keyword>
<comment type="caution">
    <text evidence="4">The sequence shown here is derived from an EMBL/GenBank/DDBJ whole genome shotgun (WGS) entry which is preliminary data.</text>
</comment>
<name>A0ABU8J0X6_9BURK</name>
<evidence type="ECO:0000259" key="3">
    <source>
        <dbReference type="PROSITE" id="PS51371"/>
    </source>
</evidence>
<dbReference type="PANTHER" id="PTHR43080">
    <property type="entry name" value="CBS DOMAIN-CONTAINING PROTEIN CBSX3, MITOCHONDRIAL"/>
    <property type="match status" value="1"/>
</dbReference>
<dbReference type="InterPro" id="IPR000644">
    <property type="entry name" value="CBS_dom"/>
</dbReference>
<evidence type="ECO:0000256" key="2">
    <source>
        <dbReference type="PROSITE-ProRule" id="PRU00703"/>
    </source>
</evidence>
<dbReference type="SMART" id="SM00116">
    <property type="entry name" value="CBS"/>
    <property type="match status" value="2"/>
</dbReference>
<dbReference type="Pfam" id="PF00571">
    <property type="entry name" value="CBS"/>
    <property type="match status" value="2"/>
</dbReference>
<feature type="domain" description="CBS" evidence="3">
    <location>
        <begin position="71"/>
        <end position="127"/>
    </location>
</feature>
<evidence type="ECO:0000313" key="4">
    <source>
        <dbReference type="EMBL" id="MEI6001414.1"/>
    </source>
</evidence>
<dbReference type="RefSeq" id="WP_054923318.1">
    <property type="nucleotide sequence ID" value="NZ_JACFYJ010000073.1"/>
</dbReference>
<dbReference type="InterPro" id="IPR051257">
    <property type="entry name" value="Diverse_CBS-Domain"/>
</dbReference>
<gene>
    <name evidence="4" type="ORF">H3V53_30920</name>
</gene>
<proteinExistence type="predicted"/>
<reference evidence="4 5" key="1">
    <citation type="journal article" date="2022" name="Arch. Microbiol.">
        <title>Paraburkholderia bengalensis sp. nov. isolated from roots of Oryza sativa, IR64.</title>
        <authorList>
            <person name="Nag P."/>
            <person name="Mondal N."/>
            <person name="Sarkar J."/>
            <person name="Das S."/>
        </authorList>
    </citation>
    <scope>NUCLEOTIDE SEQUENCE [LARGE SCALE GENOMIC DNA]</scope>
    <source>
        <strain evidence="4 5">IR64_4_BI</strain>
    </source>
</reference>
<dbReference type="PANTHER" id="PTHR43080:SF2">
    <property type="entry name" value="CBS DOMAIN-CONTAINING PROTEIN"/>
    <property type="match status" value="1"/>
</dbReference>
<accession>A0ABU8J0X6</accession>
<dbReference type="Gene3D" id="3.10.580.10">
    <property type="entry name" value="CBS-domain"/>
    <property type="match status" value="1"/>
</dbReference>
<dbReference type="EMBL" id="JACFYJ010000073">
    <property type="protein sequence ID" value="MEI6001414.1"/>
    <property type="molecule type" value="Genomic_DNA"/>
</dbReference>
<protein>
    <submittedName>
        <fullName evidence="4">CBS domain-containing protein</fullName>
    </submittedName>
</protein>
<evidence type="ECO:0000256" key="1">
    <source>
        <dbReference type="ARBA" id="ARBA00023122"/>
    </source>
</evidence>
<dbReference type="Proteomes" id="UP001386437">
    <property type="component" value="Unassembled WGS sequence"/>
</dbReference>
<dbReference type="CDD" id="cd04622">
    <property type="entry name" value="CBS_pair_HRP1_like"/>
    <property type="match status" value="1"/>
</dbReference>
<dbReference type="PROSITE" id="PS51371">
    <property type="entry name" value="CBS"/>
    <property type="match status" value="2"/>
</dbReference>
<organism evidence="4 5">
    <name type="scientific">Paraburkholderia bengalensis</name>
    <dbReference type="NCBI Taxonomy" id="2747562"/>
    <lineage>
        <taxon>Bacteria</taxon>
        <taxon>Pseudomonadati</taxon>
        <taxon>Pseudomonadota</taxon>
        <taxon>Betaproteobacteria</taxon>
        <taxon>Burkholderiales</taxon>
        <taxon>Burkholderiaceae</taxon>
        <taxon>Paraburkholderia</taxon>
    </lineage>
</organism>
<dbReference type="InterPro" id="IPR046342">
    <property type="entry name" value="CBS_dom_sf"/>
</dbReference>
<feature type="domain" description="CBS" evidence="3">
    <location>
        <begin position="6"/>
        <end position="65"/>
    </location>
</feature>
<evidence type="ECO:0000313" key="5">
    <source>
        <dbReference type="Proteomes" id="UP001386437"/>
    </source>
</evidence>
<dbReference type="SUPFAM" id="SSF54631">
    <property type="entry name" value="CBS-domain pair"/>
    <property type="match status" value="1"/>
</dbReference>
<sequence>MLVKQIMHPAICVGPQDSLIAAARKLRDKKVGCLPVCVGGRALGMLTDRDIAVRATAQGRNLNDTTAREVMTVGALSCSPDDTLERAVHLMQQFHVRRLVVLSREGQVVGVISASDIGGFLSQPRPLEVVFYKELLDDSGHAHRSELMRVPIARGSREEAVSAAIREFEQSRHVSQWRIVADGYELVSVVVDP</sequence>
<keyword evidence="1 2" id="KW-0129">CBS domain</keyword>